<keyword evidence="2" id="KW-0812">Transmembrane</keyword>
<feature type="compositionally biased region" description="Basic and acidic residues" evidence="1">
    <location>
        <begin position="419"/>
        <end position="447"/>
    </location>
</feature>
<dbReference type="Proteomes" id="UP000283090">
    <property type="component" value="Unassembled WGS sequence"/>
</dbReference>
<dbReference type="AlphaFoldDB" id="A0A436ZXI6"/>
<feature type="region of interest" description="Disordered" evidence="1">
    <location>
        <begin position="375"/>
        <end position="447"/>
    </location>
</feature>
<evidence type="ECO:0000313" key="4">
    <source>
        <dbReference type="Proteomes" id="UP000283090"/>
    </source>
</evidence>
<dbReference type="STRING" id="97331.A0A436ZXI6"/>
<keyword evidence="2" id="KW-0472">Membrane</keyword>
<organism evidence="3 4">
    <name type="scientific">Arthrobotrys flagrans</name>
    <name type="common">Nematode-trapping fungus</name>
    <name type="synonym">Trichothecium flagrans</name>
    <dbReference type="NCBI Taxonomy" id="97331"/>
    <lineage>
        <taxon>Eukaryota</taxon>
        <taxon>Fungi</taxon>
        <taxon>Dikarya</taxon>
        <taxon>Ascomycota</taxon>
        <taxon>Pezizomycotina</taxon>
        <taxon>Orbiliomycetes</taxon>
        <taxon>Orbiliales</taxon>
        <taxon>Orbiliaceae</taxon>
        <taxon>Arthrobotrys</taxon>
    </lineage>
</organism>
<evidence type="ECO:0000256" key="1">
    <source>
        <dbReference type="SAM" id="MobiDB-lite"/>
    </source>
</evidence>
<gene>
    <name evidence="3" type="ORF">DFL_005486</name>
</gene>
<sequence>MDITGLGINIGYFFDLIVGGLIALGLALRGLSLDAMFQEFTDICENTFFRPLDQIVKKIGFAFNWYDSLYSTEYLRSRVKEIMSIEGKDLSMFGSPIQTGKQPITHVGVTIVKKGEIASTITNYNRTVPEQRLDFEREDNDDQELAAWEASWVRNIIQAFLQNLDGEVVWEEFKQNKGAEKYDTKTHHRLNANLPIKRCKLDDVRQLKLLRKGTERYFDPMTLNGGYRYLHSVAHRLLAKLFFFQPTSRVRHDRGKGASLTHLPGVIRCRLDNHSTEVKTLVTKIAYFFSSNQDSLLDAVNENNKLPFNQDTVKMVRGYDAIFEVDHIITISNGKSWQAVYVRFNDDREYYPTSGFPCRMDDLLSRVGEDKYQDTELPYPMAKPTKPMRSNQAAWHEPNSESRHTQGALTQNPGTVLPRSREPNHQGMAAHRDARGEEVYREENICK</sequence>
<protein>
    <submittedName>
        <fullName evidence="3">Uncharacterized protein</fullName>
    </submittedName>
</protein>
<dbReference type="GeneID" id="93587797"/>
<dbReference type="VEuPathDB" id="FungiDB:DFL_005486"/>
<dbReference type="EMBL" id="SAEB01000007">
    <property type="protein sequence ID" value="RVD83707.1"/>
    <property type="molecule type" value="Genomic_DNA"/>
</dbReference>
<name>A0A436ZXI6_ARTFL</name>
<feature type="transmembrane region" description="Helical" evidence="2">
    <location>
        <begin position="6"/>
        <end position="28"/>
    </location>
</feature>
<dbReference type="RefSeq" id="XP_067489251.1">
    <property type="nucleotide sequence ID" value="XM_067634752.1"/>
</dbReference>
<comment type="caution">
    <text evidence="3">The sequence shown here is derived from an EMBL/GenBank/DDBJ whole genome shotgun (WGS) entry which is preliminary data.</text>
</comment>
<proteinExistence type="predicted"/>
<accession>A0A436ZXI6</accession>
<evidence type="ECO:0000256" key="2">
    <source>
        <dbReference type="SAM" id="Phobius"/>
    </source>
</evidence>
<keyword evidence="4" id="KW-1185">Reference proteome</keyword>
<keyword evidence="2" id="KW-1133">Transmembrane helix</keyword>
<evidence type="ECO:0000313" key="3">
    <source>
        <dbReference type="EMBL" id="RVD83707.1"/>
    </source>
</evidence>
<feature type="compositionally biased region" description="Polar residues" evidence="1">
    <location>
        <begin position="405"/>
        <end position="414"/>
    </location>
</feature>
<reference evidence="3 4" key="1">
    <citation type="submission" date="2019-01" db="EMBL/GenBank/DDBJ databases">
        <title>Intercellular communication is required for trap formation in the nematode-trapping fungus Duddingtonia flagrans.</title>
        <authorList>
            <person name="Youssar L."/>
            <person name="Wernet V."/>
            <person name="Hensel N."/>
            <person name="Hildebrandt H.-G."/>
            <person name="Fischer R."/>
        </authorList>
    </citation>
    <scope>NUCLEOTIDE SEQUENCE [LARGE SCALE GENOMIC DNA]</scope>
    <source>
        <strain evidence="3 4">CBS H-5679</strain>
    </source>
</reference>